<protein>
    <recommendedName>
        <fullName evidence="2">Colicin E3-like ribonuclease domain-containing protein</fullName>
    </recommendedName>
</protein>
<sequence>MARGRRTNGKSGKRRYYEWGYARTHIEEYDGNGRRCDPLDGQTGESTKPPVPGKDIDI</sequence>
<feature type="domain" description="Colicin E3-like ribonuclease" evidence="2">
    <location>
        <begin position="5"/>
        <end position="56"/>
    </location>
</feature>
<comment type="caution">
    <text evidence="3">The sequence shown here is derived from an EMBL/GenBank/DDBJ whole genome shotgun (WGS) entry which is preliminary data.</text>
</comment>
<evidence type="ECO:0000256" key="1">
    <source>
        <dbReference type="SAM" id="MobiDB-lite"/>
    </source>
</evidence>
<dbReference type="EMBL" id="JACZZA010000013">
    <property type="protein sequence ID" value="MBE1162349.1"/>
    <property type="molecule type" value="Genomic_DNA"/>
</dbReference>
<dbReference type="Pfam" id="PF09000">
    <property type="entry name" value="Cytotoxic"/>
    <property type="match status" value="1"/>
</dbReference>
<keyword evidence="4" id="KW-1185">Reference proteome</keyword>
<feature type="region of interest" description="Disordered" evidence="1">
    <location>
        <begin position="31"/>
        <end position="58"/>
    </location>
</feature>
<gene>
    <name evidence="3" type="ORF">IGX34_18340</name>
</gene>
<dbReference type="Proteomes" id="UP000651010">
    <property type="component" value="Unassembled WGS sequence"/>
</dbReference>
<organism evidence="3 4">
    <name type="scientific">Dyella acidiphila</name>
    <dbReference type="NCBI Taxonomy" id="2775866"/>
    <lineage>
        <taxon>Bacteria</taxon>
        <taxon>Pseudomonadati</taxon>
        <taxon>Pseudomonadota</taxon>
        <taxon>Gammaproteobacteria</taxon>
        <taxon>Lysobacterales</taxon>
        <taxon>Rhodanobacteraceae</taxon>
        <taxon>Dyella</taxon>
    </lineage>
</organism>
<reference evidence="3 4" key="1">
    <citation type="submission" date="2020-09" db="EMBL/GenBank/DDBJ databases">
        <title>Dyella sp. 7MK23 isolated from forest soil.</title>
        <authorList>
            <person name="Fu J."/>
        </authorList>
    </citation>
    <scope>NUCLEOTIDE SEQUENCE [LARGE SCALE GENOMIC DNA]</scope>
    <source>
        <strain evidence="3 4">7MK23</strain>
    </source>
</reference>
<evidence type="ECO:0000259" key="2">
    <source>
        <dbReference type="Pfam" id="PF09000"/>
    </source>
</evidence>
<dbReference type="SUPFAM" id="SSF63840">
    <property type="entry name" value="Ribonuclease domain of colicin E3"/>
    <property type="match status" value="1"/>
</dbReference>
<evidence type="ECO:0000313" key="4">
    <source>
        <dbReference type="Proteomes" id="UP000651010"/>
    </source>
</evidence>
<dbReference type="InterPro" id="IPR036725">
    <property type="entry name" value="ColE3_ribonuclease_sf"/>
</dbReference>
<evidence type="ECO:0000313" key="3">
    <source>
        <dbReference type="EMBL" id="MBE1162349.1"/>
    </source>
</evidence>
<dbReference type="Gene3D" id="3.10.380.10">
    <property type="entry name" value="Colicin E3-like ribonuclease domain"/>
    <property type="match status" value="1"/>
</dbReference>
<dbReference type="InterPro" id="IPR009105">
    <property type="entry name" value="Colicin_E3_ribonuclease"/>
</dbReference>
<accession>A0ABR9GE66</accession>
<name>A0ABR9GE66_9GAMM</name>
<proteinExistence type="predicted"/>
<dbReference type="RefSeq" id="WP_192557195.1">
    <property type="nucleotide sequence ID" value="NZ_JACZZA010000013.1"/>
</dbReference>